<name>A0A381PDL4_9ZZZZ</name>
<organism evidence="1">
    <name type="scientific">marine metagenome</name>
    <dbReference type="NCBI Taxonomy" id="408172"/>
    <lineage>
        <taxon>unclassified sequences</taxon>
        <taxon>metagenomes</taxon>
        <taxon>ecological metagenomes</taxon>
    </lineage>
</organism>
<evidence type="ECO:0008006" key="2">
    <source>
        <dbReference type="Google" id="ProtNLM"/>
    </source>
</evidence>
<dbReference type="HAMAP" id="MF_01805">
    <property type="entry name" value="ScpA"/>
    <property type="match status" value="1"/>
</dbReference>
<dbReference type="PANTHER" id="PTHR33969:SF2">
    <property type="entry name" value="SEGREGATION AND CONDENSATION PROTEIN A"/>
    <property type="match status" value="1"/>
</dbReference>
<dbReference type="AlphaFoldDB" id="A0A381PDL4"/>
<proteinExistence type="inferred from homology"/>
<dbReference type="InterPro" id="IPR003768">
    <property type="entry name" value="ScpA"/>
</dbReference>
<dbReference type="Gene3D" id="6.10.250.2410">
    <property type="match status" value="1"/>
</dbReference>
<accession>A0A381PDL4</accession>
<evidence type="ECO:0000313" key="1">
    <source>
        <dbReference type="EMBL" id="SUZ64337.1"/>
    </source>
</evidence>
<sequence length="262" mass="29852">MQRPDNFESLLEAYPVKVANFEGPLDLLLFLIRKHEIDIQDIPVALITEQYLEYLELMKELDLDIVGEFLLMAATLIHIKSRALLPRPVSSEEGSEEDPREALMLRLIEHRKFKAAAELLHERETVRSAQWGRPDDRISEIAGEEYEPELEVDLFSLLTAFQAVVERAKQRPSMALPIEQISIETRIEQLLARLSETEASGFEELFADTSSRADLITTFLALLEMIRLKLVRVFQDGSFGPIRIYKRARPADAPTPIGDPLA</sequence>
<gene>
    <name evidence="1" type="ORF">METZ01_LOCUS17191</name>
</gene>
<dbReference type="EMBL" id="UINC01000931">
    <property type="protein sequence ID" value="SUZ64337.1"/>
    <property type="molecule type" value="Genomic_DNA"/>
</dbReference>
<protein>
    <recommendedName>
        <fullName evidence="2">Segregation/condensation protein A</fullName>
    </recommendedName>
</protein>
<dbReference type="InterPro" id="IPR023093">
    <property type="entry name" value="ScpA-like_C"/>
</dbReference>
<reference evidence="1" key="1">
    <citation type="submission" date="2018-05" db="EMBL/GenBank/DDBJ databases">
        <authorList>
            <person name="Lanie J.A."/>
            <person name="Ng W.-L."/>
            <person name="Kazmierczak K.M."/>
            <person name="Andrzejewski T.M."/>
            <person name="Davidsen T.M."/>
            <person name="Wayne K.J."/>
            <person name="Tettelin H."/>
            <person name="Glass J.I."/>
            <person name="Rusch D."/>
            <person name="Podicherti R."/>
            <person name="Tsui H.-C.T."/>
            <person name="Winkler M.E."/>
        </authorList>
    </citation>
    <scope>NUCLEOTIDE SEQUENCE</scope>
</reference>
<dbReference type="Pfam" id="PF02616">
    <property type="entry name" value="SMC_ScpA"/>
    <property type="match status" value="1"/>
</dbReference>
<dbReference type="Gene3D" id="1.10.10.580">
    <property type="entry name" value="Structural maintenance of chromosome 1. Chain E"/>
    <property type="match status" value="1"/>
</dbReference>
<dbReference type="PANTHER" id="PTHR33969">
    <property type="entry name" value="SEGREGATION AND CONDENSATION PROTEIN A"/>
    <property type="match status" value="1"/>
</dbReference>